<reference evidence="10 11" key="1">
    <citation type="submission" date="2018-06" db="EMBL/GenBank/DDBJ databases">
        <title>Extensive metabolic versatility and redundancy in microbially diverse, dynamic hydrothermal sediments.</title>
        <authorList>
            <person name="Dombrowski N."/>
            <person name="Teske A."/>
            <person name="Baker B.J."/>
        </authorList>
    </citation>
    <scope>NUCLEOTIDE SEQUENCE [LARGE SCALE GENOMIC DNA]</scope>
    <source>
        <strain evidence="10">B66_G16</strain>
    </source>
</reference>
<comment type="cofactor">
    <cofactor evidence="1">
        <name>[4Fe-4S] cluster</name>
        <dbReference type="ChEBI" id="CHEBI:49883"/>
    </cofactor>
</comment>
<dbReference type="GO" id="GO:0051539">
    <property type="term" value="F:4 iron, 4 sulfur cluster binding"/>
    <property type="evidence" value="ECO:0007669"/>
    <property type="project" value="UniProtKB-KW"/>
</dbReference>
<dbReference type="InterPro" id="IPR051198">
    <property type="entry name" value="BchE-like"/>
</dbReference>
<dbReference type="InterPro" id="IPR034466">
    <property type="entry name" value="Methyltransferase_Class_B"/>
</dbReference>
<keyword evidence="5" id="KW-0479">Metal-binding</keyword>
<dbReference type="InterPro" id="IPR036724">
    <property type="entry name" value="Cobalamin-bd_sf"/>
</dbReference>
<keyword evidence="3" id="KW-0808">Transferase</keyword>
<evidence type="ECO:0000313" key="10">
    <source>
        <dbReference type="EMBL" id="RLE46148.1"/>
    </source>
</evidence>
<dbReference type="PANTHER" id="PTHR43409:SF7">
    <property type="entry name" value="BLL1977 PROTEIN"/>
    <property type="match status" value="1"/>
</dbReference>
<dbReference type="PANTHER" id="PTHR43409">
    <property type="entry name" value="ANAEROBIC MAGNESIUM-PROTOPORPHYRIN IX MONOMETHYL ESTER CYCLASE-RELATED"/>
    <property type="match status" value="1"/>
</dbReference>
<feature type="domain" description="Radical SAM core" evidence="9">
    <location>
        <begin position="164"/>
        <end position="397"/>
    </location>
</feature>
<dbReference type="CDD" id="cd01335">
    <property type="entry name" value="Radical_SAM"/>
    <property type="match status" value="1"/>
</dbReference>
<dbReference type="Pfam" id="PF02310">
    <property type="entry name" value="B12-binding"/>
    <property type="match status" value="1"/>
</dbReference>
<dbReference type="PROSITE" id="PS51332">
    <property type="entry name" value="B12_BINDING"/>
    <property type="match status" value="1"/>
</dbReference>
<evidence type="ECO:0000259" key="9">
    <source>
        <dbReference type="PROSITE" id="PS51918"/>
    </source>
</evidence>
<evidence type="ECO:0000313" key="11">
    <source>
        <dbReference type="Proteomes" id="UP000278475"/>
    </source>
</evidence>
<dbReference type="Pfam" id="PF04055">
    <property type="entry name" value="Radical_SAM"/>
    <property type="match status" value="1"/>
</dbReference>
<dbReference type="SUPFAM" id="SSF52242">
    <property type="entry name" value="Cobalamin (vitamin B12)-binding domain"/>
    <property type="match status" value="1"/>
</dbReference>
<keyword evidence="7" id="KW-0411">Iron-sulfur</keyword>
<dbReference type="SMART" id="SM00729">
    <property type="entry name" value="Elp3"/>
    <property type="match status" value="1"/>
</dbReference>
<evidence type="ECO:0000256" key="4">
    <source>
        <dbReference type="ARBA" id="ARBA00022691"/>
    </source>
</evidence>
<dbReference type="Gene3D" id="3.40.50.280">
    <property type="entry name" value="Cobalamin-binding domain"/>
    <property type="match status" value="1"/>
</dbReference>
<organism evidence="10 11">
    <name type="scientific">Thermoproteota archaeon</name>
    <dbReference type="NCBI Taxonomy" id="2056631"/>
    <lineage>
        <taxon>Archaea</taxon>
        <taxon>Thermoproteota</taxon>
    </lineage>
</organism>
<evidence type="ECO:0000256" key="3">
    <source>
        <dbReference type="ARBA" id="ARBA00022679"/>
    </source>
</evidence>
<dbReference type="SFLD" id="SFLDG01123">
    <property type="entry name" value="methyltransferase_(Class_B)"/>
    <property type="match status" value="1"/>
</dbReference>
<dbReference type="InterPro" id="IPR023404">
    <property type="entry name" value="rSAM_horseshoe"/>
</dbReference>
<evidence type="ECO:0000256" key="7">
    <source>
        <dbReference type="ARBA" id="ARBA00023014"/>
    </source>
</evidence>
<proteinExistence type="predicted"/>
<protein>
    <submittedName>
        <fullName evidence="10">B12-binding domain-containing radical SAM protein</fullName>
    </submittedName>
</protein>
<dbReference type="InterPro" id="IPR007197">
    <property type="entry name" value="rSAM"/>
</dbReference>
<evidence type="ECO:0000256" key="1">
    <source>
        <dbReference type="ARBA" id="ARBA00001966"/>
    </source>
</evidence>
<gene>
    <name evidence="10" type="ORF">DRJ31_10340</name>
</gene>
<dbReference type="SFLD" id="SFLDG01082">
    <property type="entry name" value="B12-binding_domain_containing"/>
    <property type="match status" value="1"/>
</dbReference>
<dbReference type="AlphaFoldDB" id="A0A497EM34"/>
<dbReference type="Proteomes" id="UP000278475">
    <property type="component" value="Unassembled WGS sequence"/>
</dbReference>
<feature type="domain" description="B12-binding" evidence="8">
    <location>
        <begin position="1"/>
        <end position="119"/>
    </location>
</feature>
<dbReference type="GO" id="GO:0031419">
    <property type="term" value="F:cobalamin binding"/>
    <property type="evidence" value="ECO:0007669"/>
    <property type="project" value="InterPro"/>
</dbReference>
<dbReference type="InterPro" id="IPR058240">
    <property type="entry name" value="rSAM_sf"/>
</dbReference>
<evidence type="ECO:0000259" key="8">
    <source>
        <dbReference type="PROSITE" id="PS51332"/>
    </source>
</evidence>
<dbReference type="SUPFAM" id="SSF102114">
    <property type="entry name" value="Radical SAM enzymes"/>
    <property type="match status" value="1"/>
</dbReference>
<sequence>MGLAYLAAVLEKYGYKVEILDAPALEIDYAKLPAELERRKPDIIGVTATTAVAPSAFKTAQIAKQVVPDALVVMGGGHITFIPEETMKAEPSIDVGVIGEGEYTLLELVETWEKGGDLSRVKGLILRGKDGSIKRTPPRPLIENLDELPFPARHLLPMERYKVFGKQETLGLIFTSRGCPYNCICCSSSLLFGKKFRARSPKNVVDEVEEFVETYKSNHVEFVDDLFIFDKKRVEAICREIKERGLDILWVCSARVDSADLELFKTLRRAGCVMIYLGVESGVQRVLNLMRKGTKVEQAVRAVRMAKEAGLQVVASFVLGVPGETWEEALETIRFAKRLDPDFAQFSLATPFPGTALYQYAKEKGLLLTEDWTKYTVLKPVMRTEELSEEQLKKLIKKAYFDFYLRPKIIWRYIRRGHTKELLVNVLGRYLWQYFKSKLGFR</sequence>
<dbReference type="InterPro" id="IPR006638">
    <property type="entry name" value="Elp3/MiaA/NifB-like_rSAM"/>
</dbReference>
<keyword evidence="4" id="KW-0949">S-adenosyl-L-methionine</keyword>
<dbReference type="CDD" id="cd02068">
    <property type="entry name" value="radical_SAM_B12_BD"/>
    <property type="match status" value="1"/>
</dbReference>
<dbReference type="GO" id="GO:0046872">
    <property type="term" value="F:metal ion binding"/>
    <property type="evidence" value="ECO:0007669"/>
    <property type="project" value="UniProtKB-KW"/>
</dbReference>
<dbReference type="Gene3D" id="3.80.30.20">
    <property type="entry name" value="tm_1862 like domain"/>
    <property type="match status" value="1"/>
</dbReference>
<accession>A0A497EM34</accession>
<comment type="caution">
    <text evidence="10">The sequence shown here is derived from an EMBL/GenBank/DDBJ whole genome shotgun (WGS) entry which is preliminary data.</text>
</comment>
<dbReference type="SFLD" id="SFLDS00029">
    <property type="entry name" value="Radical_SAM"/>
    <property type="match status" value="1"/>
</dbReference>
<dbReference type="InterPro" id="IPR006158">
    <property type="entry name" value="Cobalamin-bd"/>
</dbReference>
<evidence type="ECO:0000256" key="2">
    <source>
        <dbReference type="ARBA" id="ARBA00022603"/>
    </source>
</evidence>
<evidence type="ECO:0000256" key="5">
    <source>
        <dbReference type="ARBA" id="ARBA00022723"/>
    </source>
</evidence>
<evidence type="ECO:0000256" key="6">
    <source>
        <dbReference type="ARBA" id="ARBA00023004"/>
    </source>
</evidence>
<dbReference type="EMBL" id="QMQV01000204">
    <property type="protein sequence ID" value="RLE46148.1"/>
    <property type="molecule type" value="Genomic_DNA"/>
</dbReference>
<name>A0A497EM34_9CREN</name>
<dbReference type="PROSITE" id="PS51918">
    <property type="entry name" value="RADICAL_SAM"/>
    <property type="match status" value="1"/>
</dbReference>
<keyword evidence="2" id="KW-0489">Methyltransferase</keyword>
<dbReference type="GO" id="GO:0003824">
    <property type="term" value="F:catalytic activity"/>
    <property type="evidence" value="ECO:0007669"/>
    <property type="project" value="InterPro"/>
</dbReference>
<keyword evidence="6" id="KW-0408">Iron</keyword>